<name>A0A6A6YHJ4_9PEZI</name>
<keyword evidence="2" id="KW-1185">Reference proteome</keyword>
<proteinExistence type="predicted"/>
<dbReference type="Proteomes" id="UP000504636">
    <property type="component" value="Unplaced"/>
</dbReference>
<sequence length="118" mass="13158">MPTESEIIEARVQSAIEAYHNMETPNAAAAARLHNAPPDRVCRRLEGIPSKMKRPGSNKKLDIHQEATVLAYINRMDRIGTAALFHQVHNAAQRILKLHAPHGTVPVTLGRDWTKELP</sequence>
<dbReference type="EMBL" id="MU003705">
    <property type="protein sequence ID" value="KAF2807474.1"/>
    <property type="molecule type" value="Genomic_DNA"/>
</dbReference>
<accession>A0A6A6YHJ4</accession>
<evidence type="ECO:0000313" key="2">
    <source>
        <dbReference type="Proteomes" id="UP000504636"/>
    </source>
</evidence>
<reference evidence="3" key="3">
    <citation type="submission" date="2025-04" db="UniProtKB">
        <authorList>
            <consortium name="RefSeq"/>
        </authorList>
    </citation>
    <scope>IDENTIFICATION</scope>
    <source>
        <strain evidence="3">CBS 304.34</strain>
    </source>
</reference>
<reference evidence="1 3" key="1">
    <citation type="journal article" date="2020" name="Stud. Mycol.">
        <title>101 Dothideomycetes genomes: a test case for predicting lifestyles and emergence of pathogens.</title>
        <authorList>
            <person name="Haridas S."/>
            <person name="Albert R."/>
            <person name="Binder M."/>
            <person name="Bloem J."/>
            <person name="Labutti K."/>
            <person name="Salamov A."/>
            <person name="Andreopoulos B."/>
            <person name="Baker S."/>
            <person name="Barry K."/>
            <person name="Bills G."/>
            <person name="Bluhm B."/>
            <person name="Cannon C."/>
            <person name="Castanera R."/>
            <person name="Culley D."/>
            <person name="Daum C."/>
            <person name="Ezra D."/>
            <person name="Gonzalez J."/>
            <person name="Henrissat B."/>
            <person name="Kuo A."/>
            <person name="Liang C."/>
            <person name="Lipzen A."/>
            <person name="Lutzoni F."/>
            <person name="Magnuson J."/>
            <person name="Mondo S."/>
            <person name="Nolan M."/>
            <person name="Ohm R."/>
            <person name="Pangilinan J."/>
            <person name="Park H.-J."/>
            <person name="Ramirez L."/>
            <person name="Alfaro M."/>
            <person name="Sun H."/>
            <person name="Tritt A."/>
            <person name="Yoshinaga Y."/>
            <person name="Zwiers L.-H."/>
            <person name="Turgeon B."/>
            <person name="Goodwin S."/>
            <person name="Spatafora J."/>
            <person name="Crous P."/>
            <person name="Grigoriev I."/>
        </authorList>
    </citation>
    <scope>NUCLEOTIDE SEQUENCE</scope>
    <source>
        <strain evidence="1 3">CBS 304.34</strain>
    </source>
</reference>
<dbReference type="GeneID" id="54466665"/>
<organism evidence="1">
    <name type="scientific">Mytilinidion resinicola</name>
    <dbReference type="NCBI Taxonomy" id="574789"/>
    <lineage>
        <taxon>Eukaryota</taxon>
        <taxon>Fungi</taxon>
        <taxon>Dikarya</taxon>
        <taxon>Ascomycota</taxon>
        <taxon>Pezizomycotina</taxon>
        <taxon>Dothideomycetes</taxon>
        <taxon>Pleosporomycetidae</taxon>
        <taxon>Mytilinidiales</taxon>
        <taxon>Mytilinidiaceae</taxon>
        <taxon>Mytilinidion</taxon>
    </lineage>
</organism>
<evidence type="ECO:0000313" key="1">
    <source>
        <dbReference type="EMBL" id="KAF2807474.1"/>
    </source>
</evidence>
<evidence type="ECO:0008006" key="4">
    <source>
        <dbReference type="Google" id="ProtNLM"/>
    </source>
</evidence>
<protein>
    <recommendedName>
        <fullName evidence="4">HTH CENPB-type domain-containing protein</fullName>
    </recommendedName>
</protein>
<dbReference type="AlphaFoldDB" id="A0A6A6YHJ4"/>
<gene>
    <name evidence="1 3" type="ORF">BDZ99DRAFT_523087</name>
</gene>
<dbReference type="RefSeq" id="XP_033574438.1">
    <property type="nucleotide sequence ID" value="XM_033725772.1"/>
</dbReference>
<dbReference type="OrthoDB" id="10558856at2759"/>
<reference evidence="3" key="2">
    <citation type="submission" date="2020-04" db="EMBL/GenBank/DDBJ databases">
        <authorList>
            <consortium name="NCBI Genome Project"/>
        </authorList>
    </citation>
    <scope>NUCLEOTIDE SEQUENCE</scope>
    <source>
        <strain evidence="3">CBS 304.34</strain>
    </source>
</reference>
<evidence type="ECO:0000313" key="3">
    <source>
        <dbReference type="RefSeq" id="XP_033574438.1"/>
    </source>
</evidence>